<dbReference type="AlphaFoldDB" id="A0A4Y3KN55"/>
<dbReference type="EMBL" id="BJLQ01000020">
    <property type="protein sequence ID" value="GEA84814.1"/>
    <property type="molecule type" value="Genomic_DNA"/>
</dbReference>
<name>A0A4Y3KN55_9CELL</name>
<dbReference type="RefSeq" id="WP_141370722.1">
    <property type="nucleotide sequence ID" value="NZ_BJLQ01000020.1"/>
</dbReference>
<organism evidence="1 2">
    <name type="scientific">Cellulomonas gelida</name>
    <dbReference type="NCBI Taxonomy" id="1712"/>
    <lineage>
        <taxon>Bacteria</taxon>
        <taxon>Bacillati</taxon>
        <taxon>Actinomycetota</taxon>
        <taxon>Actinomycetes</taxon>
        <taxon>Micrococcales</taxon>
        <taxon>Cellulomonadaceae</taxon>
        <taxon>Cellulomonas</taxon>
    </lineage>
</organism>
<gene>
    <name evidence="1" type="ORF">CGE01nite_20650</name>
</gene>
<dbReference type="Pfam" id="PF21813">
    <property type="entry name" value="DUF6882"/>
    <property type="match status" value="1"/>
</dbReference>
<comment type="caution">
    <text evidence="1">The sequence shown here is derived from an EMBL/GenBank/DDBJ whole genome shotgun (WGS) entry which is preliminary data.</text>
</comment>
<dbReference type="InterPro" id="IPR049249">
    <property type="entry name" value="DUF6882"/>
</dbReference>
<dbReference type="OrthoDB" id="7859927at2"/>
<reference evidence="1 2" key="1">
    <citation type="submission" date="2019-06" db="EMBL/GenBank/DDBJ databases">
        <title>Whole genome shotgun sequence of Cellulomonas gelida NBRC 3748.</title>
        <authorList>
            <person name="Hosoyama A."/>
            <person name="Uohara A."/>
            <person name="Ohji S."/>
            <person name="Ichikawa N."/>
        </authorList>
    </citation>
    <scope>NUCLEOTIDE SEQUENCE [LARGE SCALE GENOMIC DNA]</scope>
    <source>
        <strain evidence="1 2">NBRC 3748</strain>
    </source>
</reference>
<proteinExistence type="predicted"/>
<protein>
    <submittedName>
        <fullName evidence="1">Uncharacterized protein</fullName>
    </submittedName>
</protein>
<evidence type="ECO:0000313" key="2">
    <source>
        <dbReference type="Proteomes" id="UP000320461"/>
    </source>
</evidence>
<dbReference type="Proteomes" id="UP000320461">
    <property type="component" value="Unassembled WGS sequence"/>
</dbReference>
<evidence type="ECO:0000313" key="1">
    <source>
        <dbReference type="EMBL" id="GEA84814.1"/>
    </source>
</evidence>
<accession>A0A4Y3KN55</accession>
<keyword evidence="2" id="KW-1185">Reference proteome</keyword>
<sequence>MALFRRSPKPAAATPPAADDLATLLLEGEDMLDRLAAAHRDRWGAGSADSWSVDLGAGTIAWTFADKRVVAPVQILGSYVQSSGSWRWAWSNERIPARVRADADRLRSWGEAGGHTAFTGAELQVDEQTAMTLAAIAVRVTRATGFYRGDHGAIPYMTFGAVTIEPNDGAPSTFTVSIPA</sequence>